<dbReference type="GeneID" id="57752893"/>
<dbReference type="SUPFAM" id="SSF56300">
    <property type="entry name" value="Metallo-dependent phosphatases"/>
    <property type="match status" value="1"/>
</dbReference>
<evidence type="ECO:0000259" key="9">
    <source>
        <dbReference type="Pfam" id="PF14748"/>
    </source>
</evidence>
<feature type="binding site" evidence="6">
    <location>
        <begin position="7"/>
        <end position="12"/>
    </location>
    <ligand>
        <name>NADP(+)</name>
        <dbReference type="ChEBI" id="CHEBI:58349"/>
    </ligand>
</feature>
<evidence type="ECO:0000259" key="8">
    <source>
        <dbReference type="Pfam" id="PF03807"/>
    </source>
</evidence>
<comment type="catalytic activity">
    <reaction evidence="4 7">
        <text>L-proline + NADP(+) = (S)-1-pyrroline-5-carboxylate + NADPH + 2 H(+)</text>
        <dbReference type="Rhea" id="RHEA:14109"/>
        <dbReference type="ChEBI" id="CHEBI:15378"/>
        <dbReference type="ChEBI" id="CHEBI:17388"/>
        <dbReference type="ChEBI" id="CHEBI:57783"/>
        <dbReference type="ChEBI" id="CHEBI:58349"/>
        <dbReference type="ChEBI" id="CHEBI:60039"/>
        <dbReference type="EC" id="1.5.1.2"/>
    </reaction>
</comment>
<organism evidence="10 12">
    <name type="scientific">Treponema phagedenis</name>
    <dbReference type="NCBI Taxonomy" id="162"/>
    <lineage>
        <taxon>Bacteria</taxon>
        <taxon>Pseudomonadati</taxon>
        <taxon>Spirochaetota</taxon>
        <taxon>Spirochaetia</taxon>
        <taxon>Spirochaetales</taxon>
        <taxon>Treponemataceae</taxon>
        <taxon>Treponema</taxon>
    </lineage>
</organism>
<evidence type="ECO:0000313" key="11">
    <source>
        <dbReference type="EMBL" id="QEJ98021.1"/>
    </source>
</evidence>
<comment type="pathway">
    <text evidence="4 7">Amino-acid biosynthesis; L-proline biosynthesis; L-proline from L-glutamate 5-semialdehyde: step 1/1.</text>
</comment>
<dbReference type="OrthoDB" id="9805754at2"/>
<evidence type="ECO:0000256" key="3">
    <source>
        <dbReference type="ARBA" id="ARBA00023002"/>
    </source>
</evidence>
<dbReference type="Gene3D" id="1.10.3730.10">
    <property type="entry name" value="ProC C-terminal domain-like"/>
    <property type="match status" value="1"/>
</dbReference>
<dbReference type="InterPro" id="IPR029052">
    <property type="entry name" value="Metallo-depent_PP-like"/>
</dbReference>
<comment type="function">
    <text evidence="4">Catalyzes the reduction of 1-pyrroline-5-carboxylate (PCA) to L-proline.</text>
</comment>
<reference evidence="11 13" key="3">
    <citation type="submission" date="2019-08" db="EMBL/GenBank/DDBJ databases">
        <authorList>
            <person name="Kuhnert P."/>
        </authorList>
    </citation>
    <scope>NUCLEOTIDE SEQUENCE [LARGE SCALE GENOMIC DNA]</scope>
    <source>
        <strain evidence="11 13">B36.5</strain>
    </source>
</reference>
<comment type="catalytic activity">
    <reaction evidence="4">
        <text>L-proline + NAD(+) = (S)-1-pyrroline-5-carboxylate + NADH + 2 H(+)</text>
        <dbReference type="Rhea" id="RHEA:14105"/>
        <dbReference type="ChEBI" id="CHEBI:15378"/>
        <dbReference type="ChEBI" id="CHEBI:17388"/>
        <dbReference type="ChEBI" id="CHEBI:57540"/>
        <dbReference type="ChEBI" id="CHEBI:57945"/>
        <dbReference type="ChEBI" id="CHEBI:60039"/>
        <dbReference type="EC" id="1.5.1.2"/>
    </reaction>
</comment>
<dbReference type="GO" id="GO:0004735">
    <property type="term" value="F:pyrroline-5-carboxylate reductase activity"/>
    <property type="evidence" value="ECO:0007669"/>
    <property type="project" value="UniProtKB-UniRule"/>
</dbReference>
<dbReference type="InterPro" id="IPR008927">
    <property type="entry name" value="6-PGluconate_DH-like_C_sf"/>
</dbReference>
<evidence type="ECO:0000256" key="4">
    <source>
        <dbReference type="HAMAP-Rule" id="MF_01925"/>
    </source>
</evidence>
<reference evidence="10" key="1">
    <citation type="submission" date="2015-01" db="EMBL/GenBank/DDBJ databases">
        <authorList>
            <person name="Xiang T."/>
            <person name="Song Y."/>
            <person name="Huang L."/>
            <person name="Wang B."/>
            <person name="Wu P."/>
        </authorList>
    </citation>
    <scope>NUCLEOTIDE SEQUENCE [LARGE SCALE GENOMIC DNA]</scope>
    <source>
        <strain evidence="10">V1</strain>
    </source>
</reference>
<sequence length="314" mass="33666">MYKLGILGIGNMGSAILGGILKSKILNADEIIIYNRTYSKIEKYKQQGVHIGDCERTVIEHSENVFVAVTPQVLDSLTDVIKNSMNGEKLIISVVAGKNLLTLKNIFGAKNRYIRVMSNTPATIGEGMSAIIIDESANEKDKTFVNQILHSIGKVVELSEDKLDIFGSFAGTIPAYLYMFAEAIADGAVACGFPREGIYEIISQSILGSAKLQLETKKHPGELKDQVTTPGGMTIAGVAALEEAGLRNALIKAVKDAMAKKLGADMVAFGHSHVKMLETIDGIIVLNPGSTTIPKDGSKSAAIIEDGKARLLEF</sequence>
<dbReference type="Pfam" id="PF14748">
    <property type="entry name" value="P5CR_dimer"/>
    <property type="match status" value="1"/>
</dbReference>
<dbReference type="AlphaFoldDB" id="A0A0B7GYF4"/>
<dbReference type="InterPro" id="IPR028939">
    <property type="entry name" value="P5C_Rdtase_cat_N"/>
</dbReference>
<comment type="subcellular location">
    <subcellularLocation>
        <location evidence="4">Cytoplasm</location>
    </subcellularLocation>
</comment>
<dbReference type="FunFam" id="1.10.3730.10:FF:000001">
    <property type="entry name" value="Pyrroline-5-carboxylate reductase"/>
    <property type="match status" value="1"/>
</dbReference>
<dbReference type="EMBL" id="CDNC01000034">
    <property type="protein sequence ID" value="CEM62657.1"/>
    <property type="molecule type" value="Genomic_DNA"/>
</dbReference>
<keyword evidence="4 7" id="KW-0028">Amino-acid biosynthesis</keyword>
<evidence type="ECO:0000313" key="10">
    <source>
        <dbReference type="EMBL" id="CEM62657.1"/>
    </source>
</evidence>
<dbReference type="GO" id="GO:0005737">
    <property type="term" value="C:cytoplasm"/>
    <property type="evidence" value="ECO:0007669"/>
    <property type="project" value="UniProtKB-SubCell"/>
</dbReference>
<dbReference type="GO" id="GO:0055129">
    <property type="term" value="P:L-proline biosynthetic process"/>
    <property type="evidence" value="ECO:0007669"/>
    <property type="project" value="UniProtKB-UniRule"/>
</dbReference>
<feature type="domain" description="Pyrroline-5-carboxylate reductase catalytic N-terminal" evidence="8">
    <location>
        <begin position="3"/>
        <end position="97"/>
    </location>
</feature>
<evidence type="ECO:0000313" key="13">
    <source>
        <dbReference type="Proteomes" id="UP000323594"/>
    </source>
</evidence>
<dbReference type="PIRSF" id="PIRSF000193">
    <property type="entry name" value="Pyrrol-5-carb_rd"/>
    <property type="match status" value="1"/>
</dbReference>
<dbReference type="Pfam" id="PF03807">
    <property type="entry name" value="F420_oxidored"/>
    <property type="match status" value="1"/>
</dbReference>
<dbReference type="InterPro" id="IPR036291">
    <property type="entry name" value="NAD(P)-bd_dom_sf"/>
</dbReference>
<dbReference type="PROSITE" id="PS00521">
    <property type="entry name" value="P5CR"/>
    <property type="match status" value="1"/>
</dbReference>
<dbReference type="Proteomes" id="UP000042527">
    <property type="component" value="Unassembled WGS sequence"/>
</dbReference>
<keyword evidence="4 7" id="KW-0641">Proline biosynthesis</keyword>
<dbReference type="HAMAP" id="MF_01925">
    <property type="entry name" value="P5C_reductase"/>
    <property type="match status" value="1"/>
</dbReference>
<evidence type="ECO:0000256" key="2">
    <source>
        <dbReference type="ARBA" id="ARBA00022857"/>
    </source>
</evidence>
<evidence type="ECO:0000313" key="12">
    <source>
        <dbReference type="Proteomes" id="UP000042527"/>
    </source>
</evidence>
<accession>A0A0B7GYF4</accession>
<keyword evidence="12" id="KW-1185">Reference proteome</keyword>
<reference evidence="12" key="2">
    <citation type="submission" date="2015-01" db="EMBL/GenBank/DDBJ databases">
        <authorList>
            <person name="Manzoor Shahid"/>
            <person name="Zubair Saima"/>
        </authorList>
    </citation>
    <scope>NUCLEOTIDE SEQUENCE [LARGE SCALE GENOMIC DNA]</scope>
    <source>
        <strain evidence="12">V1</strain>
    </source>
</reference>
<dbReference type="PANTHER" id="PTHR11645">
    <property type="entry name" value="PYRROLINE-5-CARBOXYLATE REDUCTASE"/>
    <property type="match status" value="1"/>
</dbReference>
<keyword evidence="4" id="KW-0963">Cytoplasm</keyword>
<dbReference type="EMBL" id="CP042817">
    <property type="protein sequence ID" value="QEJ98021.1"/>
    <property type="molecule type" value="Genomic_DNA"/>
</dbReference>
<dbReference type="RefSeq" id="WP_024753420.1">
    <property type="nucleotide sequence ID" value="NZ_CDNC01000034.1"/>
</dbReference>
<comment type="similarity">
    <text evidence="1 4 7">Belongs to the pyrroline-5-carboxylate reductase family.</text>
</comment>
<evidence type="ECO:0000256" key="6">
    <source>
        <dbReference type="PIRSR" id="PIRSR000193-1"/>
    </source>
</evidence>
<protein>
    <recommendedName>
        <fullName evidence="4 5">Pyrroline-5-carboxylate reductase</fullName>
        <shortName evidence="4">P5C reductase</shortName>
        <shortName evidence="4">P5CR</shortName>
        <ecNumber evidence="4 5">1.5.1.2</ecNumber>
    </recommendedName>
    <alternativeName>
        <fullName evidence="4">PCA reductase</fullName>
    </alternativeName>
</protein>
<dbReference type="PANTHER" id="PTHR11645:SF0">
    <property type="entry name" value="PYRROLINE-5-CARBOXYLATE REDUCTASE 3"/>
    <property type="match status" value="1"/>
</dbReference>
<name>A0A0B7GYF4_TREPH</name>
<dbReference type="UniPathway" id="UPA00098">
    <property type="reaction ID" value="UER00361"/>
</dbReference>
<evidence type="ECO:0000256" key="5">
    <source>
        <dbReference type="NCBIfam" id="TIGR00112"/>
    </source>
</evidence>
<dbReference type="InterPro" id="IPR053790">
    <property type="entry name" value="P5CR-like_CS"/>
</dbReference>
<dbReference type="InterPro" id="IPR000304">
    <property type="entry name" value="Pyrroline-COOH_reductase"/>
</dbReference>
<dbReference type="InterPro" id="IPR029036">
    <property type="entry name" value="P5CR_dimer"/>
</dbReference>
<proteinExistence type="inferred from homology"/>
<feature type="binding site" evidence="6">
    <location>
        <begin position="68"/>
        <end position="71"/>
    </location>
    <ligand>
        <name>NADP(+)</name>
        <dbReference type="ChEBI" id="CHEBI:58349"/>
    </ligand>
</feature>
<evidence type="ECO:0000256" key="7">
    <source>
        <dbReference type="RuleBase" id="RU003903"/>
    </source>
</evidence>
<dbReference type="NCBIfam" id="TIGR00112">
    <property type="entry name" value="proC"/>
    <property type="match status" value="1"/>
</dbReference>
<keyword evidence="2 4" id="KW-0521">NADP</keyword>
<dbReference type="Gene3D" id="3.40.50.720">
    <property type="entry name" value="NAD(P)-binding Rossmann-like Domain"/>
    <property type="match status" value="1"/>
</dbReference>
<evidence type="ECO:0000256" key="1">
    <source>
        <dbReference type="ARBA" id="ARBA00005525"/>
    </source>
</evidence>
<dbReference type="SUPFAM" id="SSF51735">
    <property type="entry name" value="NAD(P)-binding Rossmann-fold domains"/>
    <property type="match status" value="1"/>
</dbReference>
<dbReference type="EC" id="1.5.1.2" evidence="4 5"/>
<dbReference type="SUPFAM" id="SSF48179">
    <property type="entry name" value="6-phosphogluconate dehydrogenase C-terminal domain-like"/>
    <property type="match status" value="1"/>
</dbReference>
<keyword evidence="3 4" id="KW-0560">Oxidoreductase</keyword>
<dbReference type="Proteomes" id="UP000323594">
    <property type="component" value="Chromosome"/>
</dbReference>
<gene>
    <name evidence="4 10" type="primary">proC</name>
    <name evidence="11" type="ORF">FUT82_08445</name>
    <name evidence="10" type="ORF">TPHV1_40160</name>
</gene>
<feature type="domain" description="Pyrroline-5-carboxylate reductase dimerisation" evidence="9">
    <location>
        <begin position="160"/>
        <end position="260"/>
    </location>
</feature>